<sequence>MGYSVIPTEKFKKEANRLIKKYPSLKEELYKLETTLSTDPKSGIDLGQNTYKIRLAIKSKGKGKMGGGRVITYVFTKDKEVYLLTIFDKSEFDTIDNKMIKSIVENLKK</sequence>
<dbReference type="Proteomes" id="UP000808337">
    <property type="component" value="Unassembled WGS sequence"/>
</dbReference>
<dbReference type="AlphaFoldDB" id="A0A9D7SXS0"/>
<evidence type="ECO:0008006" key="3">
    <source>
        <dbReference type="Google" id="ProtNLM"/>
    </source>
</evidence>
<dbReference type="EMBL" id="JADKGY010000029">
    <property type="protein sequence ID" value="MBK9984104.1"/>
    <property type="molecule type" value="Genomic_DNA"/>
</dbReference>
<reference evidence="1 2" key="1">
    <citation type="submission" date="2020-10" db="EMBL/GenBank/DDBJ databases">
        <title>Connecting structure to function with the recovery of over 1000 high-quality activated sludge metagenome-assembled genomes encoding full-length rRNA genes using long-read sequencing.</title>
        <authorList>
            <person name="Singleton C.M."/>
            <person name="Petriglieri F."/>
            <person name="Kristensen J.M."/>
            <person name="Kirkegaard R.H."/>
            <person name="Michaelsen T.Y."/>
            <person name="Andersen M.H."/>
            <person name="Karst S.M."/>
            <person name="Dueholm M.S."/>
            <person name="Nielsen P.H."/>
            <person name="Albertsen M."/>
        </authorList>
    </citation>
    <scope>NUCLEOTIDE SEQUENCE [LARGE SCALE GENOMIC DNA]</scope>
    <source>
        <strain evidence="1">Ribe_18-Q3-R11-54_MAXAC.273</strain>
    </source>
</reference>
<name>A0A9D7SXS0_9BACT</name>
<gene>
    <name evidence="1" type="ORF">IPP15_17335</name>
</gene>
<dbReference type="PIRSF" id="PIRSF039032">
    <property type="entry name" value="HigB-2"/>
    <property type="match status" value="1"/>
</dbReference>
<comment type="caution">
    <text evidence="1">The sequence shown here is derived from an EMBL/GenBank/DDBJ whole genome shotgun (WGS) entry which is preliminary data.</text>
</comment>
<accession>A0A9D7SXS0</accession>
<proteinExistence type="predicted"/>
<evidence type="ECO:0000313" key="1">
    <source>
        <dbReference type="EMBL" id="MBK9984104.1"/>
    </source>
</evidence>
<evidence type="ECO:0000313" key="2">
    <source>
        <dbReference type="Proteomes" id="UP000808337"/>
    </source>
</evidence>
<protein>
    <recommendedName>
        <fullName evidence="3">Addiction module toxin RelE</fullName>
    </recommendedName>
</protein>
<dbReference type="InterPro" id="IPR009387">
    <property type="entry name" value="HigB-2"/>
</dbReference>
<organism evidence="1 2">
    <name type="scientific">Candidatus Opimibacter skivensis</name>
    <dbReference type="NCBI Taxonomy" id="2982028"/>
    <lineage>
        <taxon>Bacteria</taxon>
        <taxon>Pseudomonadati</taxon>
        <taxon>Bacteroidota</taxon>
        <taxon>Saprospiria</taxon>
        <taxon>Saprospirales</taxon>
        <taxon>Saprospiraceae</taxon>
        <taxon>Candidatus Opimibacter</taxon>
    </lineage>
</organism>